<sequence length="201" mass="21662">MESLPNCLRLMEGRTFLPVLAGQGHGLLPRRPCQLWHQISLSEGNSPQGALLELPETDPTGSSGDAGLGPQAEPRVKQASAIGKKGDDRREASGTPPASPGLSLQSPRLWDGRIRWFSCWHHYRATWTWGGQGTGHPSSPRPRPGALPSSIRAGRDARPFVSSAREPPSPPRPVPLAPERHRRDDHRAGITAAAPPLPPPL</sequence>
<dbReference type="Proteomes" id="UP001176941">
    <property type="component" value="Chromosome 34"/>
</dbReference>
<protein>
    <submittedName>
        <fullName evidence="2">Uncharacterized protein</fullName>
    </submittedName>
</protein>
<name>A0ABN8ZIU1_RANTA</name>
<keyword evidence="3" id="KW-1185">Reference proteome</keyword>
<dbReference type="EMBL" id="OX460345">
    <property type="protein sequence ID" value="CAI9173837.1"/>
    <property type="molecule type" value="Genomic_DNA"/>
</dbReference>
<feature type="region of interest" description="Disordered" evidence="1">
    <location>
        <begin position="129"/>
        <end position="201"/>
    </location>
</feature>
<evidence type="ECO:0000313" key="3">
    <source>
        <dbReference type="Proteomes" id="UP001176941"/>
    </source>
</evidence>
<evidence type="ECO:0000256" key="1">
    <source>
        <dbReference type="SAM" id="MobiDB-lite"/>
    </source>
</evidence>
<evidence type="ECO:0000313" key="2">
    <source>
        <dbReference type="EMBL" id="CAI9173837.1"/>
    </source>
</evidence>
<feature type="compositionally biased region" description="Pro residues" evidence="1">
    <location>
        <begin position="167"/>
        <end position="176"/>
    </location>
</feature>
<proteinExistence type="predicted"/>
<reference evidence="2" key="1">
    <citation type="submission" date="2023-04" db="EMBL/GenBank/DDBJ databases">
        <authorList>
            <consortium name="ELIXIR-Norway"/>
        </authorList>
    </citation>
    <scope>NUCLEOTIDE SEQUENCE [LARGE SCALE GENOMIC DNA]</scope>
</reference>
<feature type="compositionally biased region" description="Basic and acidic residues" evidence="1">
    <location>
        <begin position="178"/>
        <end position="188"/>
    </location>
</feature>
<organism evidence="2 3">
    <name type="scientific">Rangifer tarandus platyrhynchus</name>
    <name type="common">Svalbard reindeer</name>
    <dbReference type="NCBI Taxonomy" id="3082113"/>
    <lineage>
        <taxon>Eukaryota</taxon>
        <taxon>Metazoa</taxon>
        <taxon>Chordata</taxon>
        <taxon>Craniata</taxon>
        <taxon>Vertebrata</taxon>
        <taxon>Euteleostomi</taxon>
        <taxon>Mammalia</taxon>
        <taxon>Eutheria</taxon>
        <taxon>Laurasiatheria</taxon>
        <taxon>Artiodactyla</taxon>
        <taxon>Ruminantia</taxon>
        <taxon>Pecora</taxon>
        <taxon>Cervidae</taxon>
        <taxon>Odocoileinae</taxon>
        <taxon>Rangifer</taxon>
    </lineage>
</organism>
<accession>A0ABN8ZIU1</accession>
<gene>
    <name evidence="2" type="ORF">MRATA1EN1_LOCUS22799</name>
</gene>
<feature type="region of interest" description="Disordered" evidence="1">
    <location>
        <begin position="47"/>
        <end position="105"/>
    </location>
</feature>